<dbReference type="PANTHER" id="PTHR11236">
    <property type="entry name" value="AMINOBENZOATE/ANTHRANILATE SYNTHASE"/>
    <property type="match status" value="1"/>
</dbReference>
<keyword evidence="2" id="KW-0808">Transferase</keyword>
<dbReference type="Proteomes" id="UP000232163">
    <property type="component" value="Unassembled WGS sequence"/>
</dbReference>
<evidence type="ECO:0000313" key="6">
    <source>
        <dbReference type="Proteomes" id="UP000232163"/>
    </source>
</evidence>
<dbReference type="NCBIfam" id="TIGR00553">
    <property type="entry name" value="pabB"/>
    <property type="match status" value="1"/>
</dbReference>
<dbReference type="GO" id="GO:0000162">
    <property type="term" value="P:L-tryptophan biosynthetic process"/>
    <property type="evidence" value="ECO:0007669"/>
    <property type="project" value="TreeGrafter"/>
</dbReference>
<dbReference type="InterPro" id="IPR005801">
    <property type="entry name" value="ADC_synthase"/>
</dbReference>
<dbReference type="SUPFAM" id="SSF56322">
    <property type="entry name" value="ADC synthase"/>
    <property type="match status" value="1"/>
</dbReference>
<dbReference type="OrthoDB" id="9803598at2"/>
<dbReference type="RefSeq" id="WP_099998922.1">
    <property type="nucleotide sequence ID" value="NZ_CP017940.1"/>
</dbReference>
<dbReference type="Pfam" id="PF00425">
    <property type="entry name" value="Chorismate_bind"/>
    <property type="match status" value="1"/>
</dbReference>
<reference evidence="5 6" key="1">
    <citation type="journal article" date="2017" name="Int J Environ Stud">
        <title>Does the Miocene-Pliocene relict legume Oxytropis triphylla form nitrogen-fixing nodules with a combination of bacterial strains?</title>
        <authorList>
            <person name="Safronova V."/>
            <person name="Belimov A."/>
            <person name="Sazanova A."/>
            <person name="Kuznetsova I."/>
            <person name="Popova J."/>
            <person name="Andronov E."/>
            <person name="Verkhozina A."/>
            <person name="Tikhonovich I."/>
        </authorList>
    </citation>
    <scope>NUCLEOTIDE SEQUENCE [LARGE SCALE GENOMIC DNA]</scope>
    <source>
        <strain evidence="5 6">Tri-38</strain>
    </source>
</reference>
<evidence type="ECO:0000313" key="5">
    <source>
        <dbReference type="EMBL" id="PIO45634.1"/>
    </source>
</evidence>
<dbReference type="GO" id="GO:0046820">
    <property type="term" value="F:4-amino-4-deoxychorismate synthase activity"/>
    <property type="evidence" value="ECO:0007669"/>
    <property type="project" value="UniProtKB-EC"/>
</dbReference>
<dbReference type="InterPro" id="IPR005802">
    <property type="entry name" value="ADC_synth_comp_1"/>
</dbReference>
<dbReference type="Pfam" id="PF04715">
    <property type="entry name" value="Anth_synt_I_N"/>
    <property type="match status" value="1"/>
</dbReference>
<dbReference type="AlphaFoldDB" id="A0A2N9W1L6"/>
<gene>
    <name evidence="5" type="ORF">B5P45_06435</name>
</gene>
<dbReference type="InterPro" id="IPR006805">
    <property type="entry name" value="Anth_synth_I_N"/>
</dbReference>
<dbReference type="GO" id="GO:0009396">
    <property type="term" value="P:folic acid-containing compound biosynthetic process"/>
    <property type="evidence" value="ECO:0007669"/>
    <property type="project" value="InterPro"/>
</dbReference>
<dbReference type="InterPro" id="IPR015890">
    <property type="entry name" value="Chorismate_C"/>
</dbReference>
<evidence type="ECO:0000259" key="3">
    <source>
        <dbReference type="Pfam" id="PF00425"/>
    </source>
</evidence>
<dbReference type="InterPro" id="IPR019999">
    <property type="entry name" value="Anth_synth_I-like"/>
</dbReference>
<feature type="domain" description="Chorismate-utilising enzyme C-terminal" evidence="3">
    <location>
        <begin position="199"/>
        <end position="454"/>
    </location>
</feature>
<evidence type="ECO:0000259" key="4">
    <source>
        <dbReference type="Pfam" id="PF04715"/>
    </source>
</evidence>
<organism evidence="5 6">
    <name type="scientific">Phyllobacterium zundukense</name>
    <dbReference type="NCBI Taxonomy" id="1867719"/>
    <lineage>
        <taxon>Bacteria</taxon>
        <taxon>Pseudomonadati</taxon>
        <taxon>Pseudomonadota</taxon>
        <taxon>Alphaproteobacteria</taxon>
        <taxon>Hyphomicrobiales</taxon>
        <taxon>Phyllobacteriaceae</taxon>
        <taxon>Phyllobacterium</taxon>
    </lineage>
</organism>
<sequence length="468" mass="51965">MHVREIPWLEPVEAAERLKPLGGLSFLDSAMRHENLGRYSYVAADPFGKLVVRNGMASWNGELLDQPPLDAISHYLDLYRLDDQPELPPFQGGAIGYFSYEIGRLLERLPQPDAPAQGSMPDAAWYFYDVVLAFDHQTERAWLISSGLPEESIEARLARSIERSELFLGTIQRESGREASEPGYDLRIPRASWQSNFEREEYMQAVAKVVEYILDGDIFQANIAQRFMADLPKTFAPWRFYKALRKRNAATFAAYLDHGDIIVASSSPERFISVKGDQVETRPIKGTMPRSSDPNEDKRLAEILLKSEKDRAENLMIVDLMRNDLSRVCRPHSVLTPVLCGLETYASVHHLVSVVTGRLAEGKSLVDLIRAAFPGGSITGAPKLRAMEIITEIECEARGVYCGSIGFIGFNGNFDGNIGIRTVLFQGGKAVFQAGGGITALSDPAAEYQETLDKAARIFAVFDQGDAP</sequence>
<evidence type="ECO:0000256" key="1">
    <source>
        <dbReference type="ARBA" id="ARBA00013139"/>
    </source>
</evidence>
<dbReference type="EC" id="2.6.1.85" evidence="1"/>
<name>A0A2N9W1L6_9HYPH</name>
<proteinExistence type="predicted"/>
<dbReference type="KEGG" id="pht:BLM14_08090"/>
<evidence type="ECO:0000256" key="2">
    <source>
        <dbReference type="ARBA" id="ARBA00022679"/>
    </source>
</evidence>
<dbReference type="EMBL" id="MZMT01000017">
    <property type="protein sequence ID" value="PIO45634.1"/>
    <property type="molecule type" value="Genomic_DNA"/>
</dbReference>
<protein>
    <recommendedName>
        <fullName evidence="1">aminodeoxychorismate synthase</fullName>
        <ecNumber evidence="1">2.6.1.85</ecNumber>
    </recommendedName>
</protein>
<accession>A0A2N9W1L6</accession>
<keyword evidence="6" id="KW-1185">Reference proteome</keyword>
<dbReference type="PANTHER" id="PTHR11236:SF50">
    <property type="entry name" value="AMINODEOXYCHORISMATE SYNTHASE COMPONENT 1"/>
    <property type="match status" value="1"/>
</dbReference>
<dbReference type="PRINTS" id="PR00095">
    <property type="entry name" value="ANTSNTHASEI"/>
</dbReference>
<comment type="caution">
    <text evidence="5">The sequence shown here is derived from an EMBL/GenBank/DDBJ whole genome shotgun (WGS) entry which is preliminary data.</text>
</comment>
<feature type="domain" description="Anthranilate synthase component I N-terminal" evidence="4">
    <location>
        <begin position="8"/>
        <end position="142"/>
    </location>
</feature>
<dbReference type="Gene3D" id="3.60.120.10">
    <property type="entry name" value="Anthranilate synthase"/>
    <property type="match status" value="1"/>
</dbReference>